<evidence type="ECO:0000256" key="1">
    <source>
        <dbReference type="SAM" id="MobiDB-lite"/>
    </source>
</evidence>
<dbReference type="EMBL" id="BAAAPZ010000003">
    <property type="protein sequence ID" value="GAA2092270.1"/>
    <property type="molecule type" value="Genomic_DNA"/>
</dbReference>
<evidence type="ECO:0000313" key="2">
    <source>
        <dbReference type="EMBL" id="GAA2092270.1"/>
    </source>
</evidence>
<keyword evidence="3" id="KW-1185">Reference proteome</keyword>
<proteinExistence type="predicted"/>
<protein>
    <submittedName>
        <fullName evidence="2">Uncharacterized protein</fullName>
    </submittedName>
</protein>
<sequence>MTMSAGIAPRRVRTAARTSSATRESHSSRCLPGEVLRGICRTSLCAAAPTLPLSFGFTMLLLRLAALQRGKAEARWCCRRGLLLRGVLAVVSACRTGGAGGTGGVSRTGDGLGRGAFG</sequence>
<feature type="region of interest" description="Disordered" evidence="1">
    <location>
        <begin position="1"/>
        <end position="27"/>
    </location>
</feature>
<reference evidence="2 3" key="1">
    <citation type="journal article" date="2019" name="Int. J. Syst. Evol. Microbiol.">
        <title>The Global Catalogue of Microorganisms (GCM) 10K type strain sequencing project: providing services to taxonomists for standard genome sequencing and annotation.</title>
        <authorList>
            <consortium name="The Broad Institute Genomics Platform"/>
            <consortium name="The Broad Institute Genome Sequencing Center for Infectious Disease"/>
            <person name="Wu L."/>
            <person name="Ma J."/>
        </authorList>
    </citation>
    <scope>NUCLEOTIDE SEQUENCE [LARGE SCALE GENOMIC DNA]</scope>
    <source>
        <strain evidence="2 3">JCM 15900</strain>
    </source>
</reference>
<accession>A0ABN2WH35</accession>
<evidence type="ECO:0000313" key="3">
    <source>
        <dbReference type="Proteomes" id="UP001500984"/>
    </source>
</evidence>
<gene>
    <name evidence="2" type="ORF">GCM10009823_09920</name>
</gene>
<name>A0ABN2WH35_9MICO</name>
<dbReference type="Proteomes" id="UP001500984">
    <property type="component" value="Unassembled WGS sequence"/>
</dbReference>
<organism evidence="2 3">
    <name type="scientific">Brevibacterium salitolerans</name>
    <dbReference type="NCBI Taxonomy" id="1403566"/>
    <lineage>
        <taxon>Bacteria</taxon>
        <taxon>Bacillati</taxon>
        <taxon>Actinomycetota</taxon>
        <taxon>Actinomycetes</taxon>
        <taxon>Micrococcales</taxon>
        <taxon>Brevibacteriaceae</taxon>
        <taxon>Brevibacterium</taxon>
    </lineage>
</organism>
<comment type="caution">
    <text evidence="2">The sequence shown here is derived from an EMBL/GenBank/DDBJ whole genome shotgun (WGS) entry which is preliminary data.</text>
</comment>